<evidence type="ECO:0000256" key="1">
    <source>
        <dbReference type="SAM" id="MobiDB-lite"/>
    </source>
</evidence>
<keyword evidence="3" id="KW-1185">Reference proteome</keyword>
<feature type="region of interest" description="Disordered" evidence="1">
    <location>
        <begin position="251"/>
        <end position="292"/>
    </location>
</feature>
<dbReference type="Proteomes" id="UP001139263">
    <property type="component" value="Unassembled WGS sequence"/>
</dbReference>
<feature type="region of interest" description="Disordered" evidence="1">
    <location>
        <begin position="211"/>
        <end position="239"/>
    </location>
</feature>
<proteinExistence type="predicted"/>
<sequence>MALAGGIMLAEQEARQAIELFIDQQVFMDAVHGNEQVEELSAHTEVTTFEYRGDDLFLEGNILFTAYLDNQVKMNNASSKQTNDVENVQHRMPFDLKVPVAFQPKGLLNVQVQIPDATIRILGPGWTNVQAFLVVEGLSPTGGYVAHFGAQEAKEPPQYVASQGTSVAQSLPADQKMTSPFVAQVEEKVPEKEFSLSDWLKPFEITELSKPTSEKKEELIARSDKESQGQHIADLSDVDKSKEKWKMDLQGADRALSGEPSNSFDSDVVHKPAQPFKTGQSPELDSKSSKSDVFSFSDETRTDYQSSLHFHFENADVESAEEVRIENHSDSAKAVFSRSEGNIPETPEVVVTPPVLTPQELVPTPVESAAPPTAPVAPQDKGEIAFSLEAEVTAVDVEKQKISGIHAGLSVQGDSDGKSPLQMSYTAVPEDEVEMSAAEWFWKTMNIPAGDAKCTMKFRIVHDAETLEDISSLYHVSVADLMRVNDIALEGSIAGALLYIPDASQ</sequence>
<evidence type="ECO:0000313" key="2">
    <source>
        <dbReference type="EMBL" id="MCI0183203.1"/>
    </source>
</evidence>
<gene>
    <name evidence="2" type="ORF">MM817_01473</name>
</gene>
<dbReference type="AlphaFoldDB" id="A0A9X2ABN3"/>
<feature type="compositionally biased region" description="Basic and acidic residues" evidence="1">
    <location>
        <begin position="212"/>
        <end position="228"/>
    </location>
</feature>
<reference evidence="2" key="1">
    <citation type="submission" date="2022-03" db="EMBL/GenBank/DDBJ databases">
        <title>Draft Genome Sequence of Firmicute Strain S0AB, a Heterotrophic Iron/Sulfur-Oxidizing Extreme Acidophile.</title>
        <authorList>
            <person name="Vergara E."/>
            <person name="Pakostova E."/>
            <person name="Johnson D.B."/>
            <person name="Holmes D.S."/>
        </authorList>
    </citation>
    <scope>NUCLEOTIDE SEQUENCE</scope>
    <source>
        <strain evidence="2">S0AB</strain>
    </source>
</reference>
<organism evidence="2 3">
    <name type="scientific">Sulfoacidibacillus ferrooxidans</name>
    <dbReference type="NCBI Taxonomy" id="2005001"/>
    <lineage>
        <taxon>Bacteria</taxon>
        <taxon>Bacillati</taxon>
        <taxon>Bacillota</taxon>
        <taxon>Bacilli</taxon>
        <taxon>Bacillales</taxon>
        <taxon>Alicyclobacillaceae</taxon>
        <taxon>Sulfoacidibacillus</taxon>
    </lineage>
</organism>
<evidence type="ECO:0008006" key="4">
    <source>
        <dbReference type="Google" id="ProtNLM"/>
    </source>
</evidence>
<dbReference type="EMBL" id="JALBUF010000003">
    <property type="protein sequence ID" value="MCI0183203.1"/>
    <property type="molecule type" value="Genomic_DNA"/>
</dbReference>
<comment type="caution">
    <text evidence="2">The sequence shown here is derived from an EMBL/GenBank/DDBJ whole genome shotgun (WGS) entry which is preliminary data.</text>
</comment>
<protein>
    <recommendedName>
        <fullName evidence="4">LysM domain-containing protein</fullName>
    </recommendedName>
</protein>
<name>A0A9X2ABN3_9BACL</name>
<evidence type="ECO:0000313" key="3">
    <source>
        <dbReference type="Proteomes" id="UP001139263"/>
    </source>
</evidence>
<accession>A0A9X2ABN3</accession>